<dbReference type="SUPFAM" id="SSF56176">
    <property type="entry name" value="FAD-binding/transporter-associated domain-like"/>
    <property type="match status" value="1"/>
</dbReference>
<keyword evidence="3" id="KW-0274">FAD</keyword>
<dbReference type="PANTHER" id="PTHR42973:SF17">
    <property type="entry name" value="OXIDASE, PUTATIVE (AFU_ORTHOLOGUE AFUA_6G14340)-RELATED"/>
    <property type="match status" value="1"/>
</dbReference>
<dbReference type="PROSITE" id="PS00862">
    <property type="entry name" value="OX2_COVAL_FAD"/>
    <property type="match status" value="1"/>
</dbReference>
<dbReference type="InterPro" id="IPR006093">
    <property type="entry name" value="Oxy_OxRdtase_FAD_BS"/>
</dbReference>
<protein>
    <submittedName>
        <fullName evidence="5">FAD-binding-domain-containing protein</fullName>
    </submittedName>
</protein>
<accession>A0A5M3YVB9</accession>
<dbReference type="InterPro" id="IPR036318">
    <property type="entry name" value="FAD-bd_PCMH-like_sf"/>
</dbReference>
<keyword evidence="6" id="KW-1185">Reference proteome</keyword>
<dbReference type="InterPro" id="IPR006094">
    <property type="entry name" value="Oxid_FAD_bind_N"/>
</dbReference>
<reference evidence="5 6" key="1">
    <citation type="submission" date="2020-01" db="EMBL/GenBank/DDBJ databases">
        <title>Aspergillus terreus IFO 6365 whole genome shotgun sequence.</title>
        <authorList>
            <person name="Kanamasa S."/>
            <person name="Takahashi H."/>
        </authorList>
    </citation>
    <scope>NUCLEOTIDE SEQUENCE [LARGE SCALE GENOMIC DNA]</scope>
    <source>
        <strain evidence="5 6">IFO 6365</strain>
    </source>
</reference>
<evidence type="ECO:0000313" key="5">
    <source>
        <dbReference type="EMBL" id="GFF13830.1"/>
    </source>
</evidence>
<evidence type="ECO:0000256" key="2">
    <source>
        <dbReference type="ARBA" id="ARBA00022630"/>
    </source>
</evidence>
<dbReference type="PROSITE" id="PS51387">
    <property type="entry name" value="FAD_PCMH"/>
    <property type="match status" value="1"/>
</dbReference>
<dbReference type="GO" id="GO:0016491">
    <property type="term" value="F:oxidoreductase activity"/>
    <property type="evidence" value="ECO:0007669"/>
    <property type="project" value="UniProtKB-KW"/>
</dbReference>
<proteinExistence type="inferred from homology"/>
<comment type="caution">
    <text evidence="5">The sequence shown here is derived from an EMBL/GenBank/DDBJ whole genome shotgun (WGS) entry which is preliminary data.</text>
</comment>
<dbReference type="EMBL" id="BLJY01000002">
    <property type="protein sequence ID" value="GFF13830.1"/>
    <property type="molecule type" value="Genomic_DNA"/>
</dbReference>
<evidence type="ECO:0000256" key="1">
    <source>
        <dbReference type="ARBA" id="ARBA00005466"/>
    </source>
</evidence>
<dbReference type="AlphaFoldDB" id="A0A5M3YVB9"/>
<dbReference type="Gene3D" id="3.40.462.20">
    <property type="match status" value="1"/>
</dbReference>
<evidence type="ECO:0000256" key="4">
    <source>
        <dbReference type="ARBA" id="ARBA00023002"/>
    </source>
</evidence>
<dbReference type="Pfam" id="PF08031">
    <property type="entry name" value="BBE"/>
    <property type="match status" value="1"/>
</dbReference>
<dbReference type="OrthoDB" id="407275at2759"/>
<keyword evidence="2" id="KW-0285">Flavoprotein</keyword>
<dbReference type="InterPro" id="IPR016169">
    <property type="entry name" value="FAD-bd_PCMH_sub2"/>
</dbReference>
<gene>
    <name evidence="5" type="ORF">ATEIFO6365_0002094100</name>
</gene>
<dbReference type="GO" id="GO:0071949">
    <property type="term" value="F:FAD binding"/>
    <property type="evidence" value="ECO:0007669"/>
    <property type="project" value="InterPro"/>
</dbReference>
<organism evidence="5 6">
    <name type="scientific">Aspergillus terreus</name>
    <dbReference type="NCBI Taxonomy" id="33178"/>
    <lineage>
        <taxon>Eukaryota</taxon>
        <taxon>Fungi</taxon>
        <taxon>Dikarya</taxon>
        <taxon>Ascomycota</taxon>
        <taxon>Pezizomycotina</taxon>
        <taxon>Eurotiomycetes</taxon>
        <taxon>Eurotiomycetidae</taxon>
        <taxon>Eurotiales</taxon>
        <taxon>Aspergillaceae</taxon>
        <taxon>Aspergillus</taxon>
        <taxon>Aspergillus subgen. Circumdati</taxon>
    </lineage>
</organism>
<dbReference type="Gene3D" id="3.30.465.10">
    <property type="match status" value="1"/>
</dbReference>
<dbReference type="InterPro" id="IPR012951">
    <property type="entry name" value="BBE"/>
</dbReference>
<dbReference type="VEuPathDB" id="FungiDB:ATEG_02663"/>
<dbReference type="InterPro" id="IPR050416">
    <property type="entry name" value="FAD-linked_Oxidoreductase"/>
</dbReference>
<sequence>MSPISAIIVRLAALAGTRLVSAVSPLRACLTPAVSQVAFEGDPFYHLTHIKRYNLDIDVTPAAVTYPQTAEEVSAVVRCAAQTGHHVQAVSGGHSYANHGYGGVSGAVVVRLDHLQHFSMNSTTGAATIGAGTLLGDVTQRLADAGNRAVAHGTCPQVGSGGHFTIGGLGPTSRLFGTALDHVVAVEAVLADGRIVRASEAENEDVFFAVKGAAAGFAIVTEFTVRTEPAPGSAVKYSYAFEFADTAQRAALFRKWQAYVARPRLTRKLASTLVLLERGMLITGTFFGTQAEYEELRIGEEFPGATRQSEVVFTDWLGLVASWGEDVALQLGGEIPSHFYSKSRALTAESLLSDEEVEAMFEYIDTANKGTPLWFVIFDLQGGAVTDVPADATAYAHRDTLVWLQSYAVNLFGDVSATTVEFLERLNELTLAKNATDASYAAYPGYVDPRLKDGPAAYWGANLARLQRIKADIDPQDVFHNPQSVRAGA</sequence>
<dbReference type="InterPro" id="IPR016166">
    <property type="entry name" value="FAD-bd_PCMH"/>
</dbReference>
<evidence type="ECO:0000313" key="6">
    <source>
        <dbReference type="Proteomes" id="UP000452235"/>
    </source>
</evidence>
<dbReference type="Pfam" id="PF01565">
    <property type="entry name" value="FAD_binding_4"/>
    <property type="match status" value="1"/>
</dbReference>
<comment type="similarity">
    <text evidence="1">Belongs to the oxygen-dependent FAD-linked oxidoreductase family.</text>
</comment>
<dbReference type="Proteomes" id="UP000452235">
    <property type="component" value="Unassembled WGS sequence"/>
</dbReference>
<dbReference type="PANTHER" id="PTHR42973">
    <property type="entry name" value="BINDING OXIDOREDUCTASE, PUTATIVE (AFU_ORTHOLOGUE AFUA_1G17690)-RELATED"/>
    <property type="match status" value="1"/>
</dbReference>
<keyword evidence="4" id="KW-0560">Oxidoreductase</keyword>
<name>A0A5M3YVB9_ASPTE</name>
<evidence type="ECO:0000256" key="3">
    <source>
        <dbReference type="ARBA" id="ARBA00022827"/>
    </source>
</evidence>
<dbReference type="VEuPathDB" id="FungiDB:ATEG_01333"/>